<evidence type="ECO:0000313" key="1">
    <source>
        <dbReference type="EMBL" id="KAE9634521.1"/>
    </source>
</evidence>
<dbReference type="OrthoDB" id="9777242at2"/>
<proteinExistence type="predicted"/>
<name>A0A7C8LCN1_9FIRM</name>
<sequence length="219" mass="24950">MSAFLGPIHYWLYNKIVLFEALEKSLVETYINQYGKSIGEIYIKYCDRYGDPVSIDEPLENIIDQSNIHGWLQGKISIAETRQAAFLNEVLNIHGKQALHLASDIYSRQGAAAGKRSQSQEAPSSAPELFKALNNYILDGMPCDRVNEIIVSEEECMEWKTVFCLHIGYWNAAGADPDIFYTLRKQWISAFIENANPDYKYEFEKISDSLSHKILKGGR</sequence>
<dbReference type="RefSeq" id="WP_158740247.1">
    <property type="nucleotide sequence ID" value="NZ_WSLF01000005.1"/>
</dbReference>
<gene>
    <name evidence="1" type="ORF">GND95_07585</name>
</gene>
<reference evidence="1 2" key="1">
    <citation type="submission" date="2019-12" db="EMBL/GenBank/DDBJ databases">
        <title>Defluviitalea raffinosedens, isolated from a biogas fermenter, genome sequencing and characterization.</title>
        <authorList>
            <person name="Rettenmaier R."/>
            <person name="Schneider M."/>
            <person name="Neuhaus K."/>
            <person name="Liebl W."/>
            <person name="Zverlov V."/>
        </authorList>
    </citation>
    <scope>NUCLEOTIDE SEQUENCE [LARGE SCALE GENOMIC DNA]</scope>
    <source>
        <strain evidence="1 2">249c-K6</strain>
    </source>
</reference>
<keyword evidence="2" id="KW-1185">Reference proteome</keyword>
<dbReference type="EMBL" id="WSLF01000005">
    <property type="protein sequence ID" value="KAE9634521.1"/>
    <property type="molecule type" value="Genomic_DNA"/>
</dbReference>
<organism evidence="1 2">
    <name type="scientific">Defluviitalea raffinosedens</name>
    <dbReference type="NCBI Taxonomy" id="1450156"/>
    <lineage>
        <taxon>Bacteria</taxon>
        <taxon>Bacillati</taxon>
        <taxon>Bacillota</taxon>
        <taxon>Clostridia</taxon>
        <taxon>Lachnospirales</taxon>
        <taxon>Defluviitaleaceae</taxon>
        <taxon>Defluviitalea</taxon>
    </lineage>
</organism>
<evidence type="ECO:0000313" key="2">
    <source>
        <dbReference type="Proteomes" id="UP000483018"/>
    </source>
</evidence>
<dbReference type="Proteomes" id="UP000483018">
    <property type="component" value="Unassembled WGS sequence"/>
</dbReference>
<accession>A0A7C8LCN1</accession>
<comment type="caution">
    <text evidence="1">The sequence shown here is derived from an EMBL/GenBank/DDBJ whole genome shotgun (WGS) entry which is preliminary data.</text>
</comment>
<protein>
    <submittedName>
        <fullName evidence="1">Uncharacterized protein</fullName>
    </submittedName>
</protein>
<dbReference type="AlphaFoldDB" id="A0A7C8LCN1"/>